<comment type="caution">
    <text evidence="2">The sequence shown here is derived from an EMBL/GenBank/DDBJ whole genome shotgun (WGS) entry which is preliminary data.</text>
</comment>
<proteinExistence type="predicted"/>
<keyword evidence="1" id="KW-0175">Coiled coil</keyword>
<evidence type="ECO:0000256" key="1">
    <source>
        <dbReference type="SAM" id="Coils"/>
    </source>
</evidence>
<evidence type="ECO:0000313" key="2">
    <source>
        <dbReference type="EMBL" id="HFK97614.1"/>
    </source>
</evidence>
<name>A0A832EJK1_9BACT</name>
<feature type="coiled-coil region" evidence="1">
    <location>
        <begin position="189"/>
        <end position="299"/>
    </location>
</feature>
<accession>A0A832EJK1</accession>
<gene>
    <name evidence="2" type="ORF">ENS06_09895</name>
</gene>
<dbReference type="AlphaFoldDB" id="A0A832EJK1"/>
<dbReference type="EMBL" id="DSTK01000031">
    <property type="protein sequence ID" value="HFK97614.1"/>
    <property type="molecule type" value="Genomic_DNA"/>
</dbReference>
<protein>
    <submittedName>
        <fullName evidence="2">Uncharacterized protein</fullName>
    </submittedName>
</protein>
<sequence length="308" mass="35421">MDCQAKLLGLLEGKEQSGLCALHPHVMNHLGVDPGDYVRVCSVESSTPHEDQVLLRVWPRTRDAWSECPDAFCFRCDNEIITQKGWQSGAMFTVRRCETVQAAAMVRLVPSRSLSEDEKSSLKSIVVHKGWPLYQGALYALNVNGEPLVVRVVSDHAKADVLSDGCLIQFTEPEDLAKHTRRMTQQLELDRLRQEEILLTQQKSDLERDLRRLREDCSQIEKALRASEEKARQTQEALKDYQQKIPAVVQQKALEEQNLKDLEKRVRPLRSEEIPEINIPEAEERERQARQAFKEALQRWEESLKKMA</sequence>
<organism evidence="2">
    <name type="scientific">Desulfacinum infernum</name>
    <dbReference type="NCBI Taxonomy" id="35837"/>
    <lineage>
        <taxon>Bacteria</taxon>
        <taxon>Pseudomonadati</taxon>
        <taxon>Thermodesulfobacteriota</taxon>
        <taxon>Syntrophobacteria</taxon>
        <taxon>Syntrophobacterales</taxon>
        <taxon>Syntrophobacteraceae</taxon>
        <taxon>Desulfacinum</taxon>
    </lineage>
</organism>
<reference evidence="2" key="1">
    <citation type="journal article" date="2020" name="mSystems">
        <title>Genome- and Community-Level Interaction Insights into Carbon Utilization and Element Cycling Functions of Hydrothermarchaeota in Hydrothermal Sediment.</title>
        <authorList>
            <person name="Zhou Z."/>
            <person name="Liu Y."/>
            <person name="Xu W."/>
            <person name="Pan J."/>
            <person name="Luo Z.H."/>
            <person name="Li M."/>
        </authorList>
    </citation>
    <scope>NUCLEOTIDE SEQUENCE [LARGE SCALE GENOMIC DNA]</scope>
    <source>
        <strain evidence="2">SpSt-456</strain>
    </source>
</reference>